<reference evidence="1 2" key="1">
    <citation type="submission" date="2018-03" db="EMBL/GenBank/DDBJ databases">
        <title>Streptomyces dioscori sp. nov., a novel endophytic actinobacterium isolated from bulbil of Dioscorea bulbifera L.</title>
        <authorList>
            <person name="Zhikuan W."/>
        </authorList>
    </citation>
    <scope>NUCLEOTIDE SEQUENCE [LARGE SCALE GENOMIC DNA]</scope>
    <source>
        <strain evidence="1 2">A217</strain>
    </source>
</reference>
<proteinExistence type="predicted"/>
<evidence type="ECO:0000313" key="1">
    <source>
        <dbReference type="EMBL" id="PSM38533.1"/>
    </source>
</evidence>
<sequence>MTQQDAEFIFPYEQRCAAVFQELKGAEGLHVGKAEFGRLSKLMQDPGPIFDTLAENHGLPLGEEFQKRYFRYKEIWASWRPRDENSEIVGEFRLCHVMRAVTQNHMDDVWDGDDASQRALYGELRVFDDTPRTGTGRMAALRAVPGATDPEIYFYDLRDGVMRMELDYPGYLDTLLITKGVIGWQYLYCRPELCGMGFVPLVKGLQEMLETFPALFPDHDYTDLRARLQERL</sequence>
<evidence type="ECO:0008006" key="3">
    <source>
        <dbReference type="Google" id="ProtNLM"/>
    </source>
</evidence>
<dbReference type="Proteomes" id="UP000240429">
    <property type="component" value="Unassembled WGS sequence"/>
</dbReference>
<evidence type="ECO:0000313" key="2">
    <source>
        <dbReference type="Proteomes" id="UP000240429"/>
    </source>
</evidence>
<accession>A0A2P8PX11</accession>
<dbReference type="EMBL" id="PYBJ01000029">
    <property type="protein sequence ID" value="PSM38533.1"/>
    <property type="molecule type" value="Genomic_DNA"/>
</dbReference>
<organism evidence="1 2">
    <name type="scientific">Streptomyces dioscori</name>
    <dbReference type="NCBI Taxonomy" id="2109333"/>
    <lineage>
        <taxon>Bacteria</taxon>
        <taxon>Bacillati</taxon>
        <taxon>Actinomycetota</taxon>
        <taxon>Actinomycetes</taxon>
        <taxon>Kitasatosporales</taxon>
        <taxon>Streptomycetaceae</taxon>
        <taxon>Streptomyces</taxon>
        <taxon>Streptomyces aurantiacus group</taxon>
    </lineage>
</organism>
<dbReference type="AlphaFoldDB" id="A0A2P8PX11"/>
<gene>
    <name evidence="1" type="ORF">C6Y14_35870</name>
</gene>
<name>A0A2P8PX11_9ACTN</name>
<protein>
    <recommendedName>
        <fullName evidence="3">SMI1/KNR4 family protein</fullName>
    </recommendedName>
</protein>
<comment type="caution">
    <text evidence="1">The sequence shown here is derived from an EMBL/GenBank/DDBJ whole genome shotgun (WGS) entry which is preliminary data.</text>
</comment>
<keyword evidence="2" id="KW-1185">Reference proteome</keyword>